<evidence type="ECO:0000256" key="5">
    <source>
        <dbReference type="SAM" id="Phobius"/>
    </source>
</evidence>
<sequence length="684" mass="77824">MTRKLESDEFILVKNDDEDQDHHLRFWTHVCFVTCTVITFGILLTFVGFRLLLTSEPRMPQVTFRLLATRSSASVSLWSPHSGDGKALSKIDIKFSEELGNPSICDEEGLDLCVKWLEDNVYTPQGSLQVKEIFSKDQDDVHCNMHVTVAPGDKEIGACIPLQGDLLYGGPVTSTQYWPSQNNTRSDSPYVTGLGGNEGIVERYWLTSSGNSIFVPSDVSLFVSQNETHLCLISKIQEPYLPDGSGDVRLRYVLCSGSNPVVTHLYSTRIFFNLPHNIPDERMFRHPIWSTWARYKRFINTFVVNDFANQILDYGFNNSQLEIDDNWEVCYGSAEFFNKTFEDPKLLIETLKMKGFRVTLWTHPFINMYCPAHTVASQNQYLAKSADMEHTLTQWWNGVGGIINFTNPDAVSWWTSRLQNLSREYNIDAFKYDAGEAAYLPGAPKVGKLAGAVSLQPNIFTTQYVKTVATLSDLKSAEVRVVYRNQGEPIFVRMSDKSSTWSIENGLKAVVTTLLAMNMVGYSFIIPDMVGGNGYNHFPTKELFIRWLQASTFMPTIQFSYAPWDFDQETVQIAKKFTTLHYQYSDKIIQLARQKVEDGTPINLPLWWLDPTDAEALRIDSEFLLGDDVLVAPILNEGAVARDIYLPTGKWHDELRPGVIYDGKHWLRNYTVQLDELAYFTRIS</sequence>
<proteinExistence type="inferred from homology"/>
<dbReference type="Pfam" id="PF01055">
    <property type="entry name" value="Glyco_hydro_31_2nd"/>
    <property type="match status" value="1"/>
</dbReference>
<evidence type="ECO:0008006" key="10">
    <source>
        <dbReference type="Google" id="ProtNLM"/>
    </source>
</evidence>
<dbReference type="Pfam" id="PF21365">
    <property type="entry name" value="Glyco_hydro_31_3rd"/>
    <property type="match status" value="1"/>
</dbReference>
<feature type="transmembrane region" description="Helical" evidence="5">
    <location>
        <begin position="26"/>
        <end position="53"/>
    </location>
</feature>
<keyword evidence="5" id="KW-0812">Transmembrane</keyword>
<dbReference type="AlphaFoldDB" id="A0A6L2Q5H7"/>
<comment type="similarity">
    <text evidence="1 4">Belongs to the glycosyl hydrolase 31 family.</text>
</comment>
<evidence type="ECO:0000313" key="8">
    <source>
        <dbReference type="EMBL" id="GFG39190.1"/>
    </source>
</evidence>
<dbReference type="InterPro" id="IPR013780">
    <property type="entry name" value="Glyco_hydro_b"/>
</dbReference>
<dbReference type="SUPFAM" id="SSF51011">
    <property type="entry name" value="Glycosyl hydrolase domain"/>
    <property type="match status" value="1"/>
</dbReference>
<dbReference type="InterPro" id="IPR048395">
    <property type="entry name" value="Glyco_hydro_31_C"/>
</dbReference>
<keyword evidence="2 4" id="KW-0378">Hydrolase</keyword>
<feature type="domain" description="Glycoside hydrolase family 31 TIM barrel" evidence="6">
    <location>
        <begin position="292"/>
        <end position="584"/>
    </location>
</feature>
<dbReference type="Gene3D" id="3.20.20.80">
    <property type="entry name" value="Glycosidases"/>
    <property type="match status" value="1"/>
</dbReference>
<evidence type="ECO:0000256" key="1">
    <source>
        <dbReference type="ARBA" id="ARBA00007806"/>
    </source>
</evidence>
<organism evidence="8 9">
    <name type="scientific">Coptotermes formosanus</name>
    <name type="common">Formosan subterranean termite</name>
    <dbReference type="NCBI Taxonomy" id="36987"/>
    <lineage>
        <taxon>Eukaryota</taxon>
        <taxon>Metazoa</taxon>
        <taxon>Ecdysozoa</taxon>
        <taxon>Arthropoda</taxon>
        <taxon>Hexapoda</taxon>
        <taxon>Insecta</taxon>
        <taxon>Pterygota</taxon>
        <taxon>Neoptera</taxon>
        <taxon>Polyneoptera</taxon>
        <taxon>Dictyoptera</taxon>
        <taxon>Blattodea</taxon>
        <taxon>Blattoidea</taxon>
        <taxon>Termitoidae</taxon>
        <taxon>Rhinotermitidae</taxon>
        <taxon>Coptotermes</taxon>
    </lineage>
</organism>
<reference evidence="9" key="1">
    <citation type="submission" date="2020-01" db="EMBL/GenBank/DDBJ databases">
        <title>Draft genome sequence of the Termite Coptotermes fromosanus.</title>
        <authorList>
            <person name="Itakura S."/>
            <person name="Yosikawa Y."/>
            <person name="Umezawa K."/>
        </authorList>
    </citation>
    <scope>NUCLEOTIDE SEQUENCE [LARGE SCALE GENOMIC DNA]</scope>
</reference>
<dbReference type="EMBL" id="BLKM01000880">
    <property type="protein sequence ID" value="GFG39190.1"/>
    <property type="molecule type" value="Genomic_DNA"/>
</dbReference>
<evidence type="ECO:0000256" key="2">
    <source>
        <dbReference type="ARBA" id="ARBA00022801"/>
    </source>
</evidence>
<dbReference type="FunCoup" id="A0A6L2Q5H7">
    <property type="interactions" value="6"/>
</dbReference>
<keyword evidence="9" id="KW-1185">Reference proteome</keyword>
<accession>A0A6L2Q5H7</accession>
<evidence type="ECO:0000259" key="7">
    <source>
        <dbReference type="Pfam" id="PF21365"/>
    </source>
</evidence>
<dbReference type="InterPro" id="IPR017853">
    <property type="entry name" value="GH"/>
</dbReference>
<keyword evidence="3 4" id="KW-0326">Glycosidase</keyword>
<evidence type="ECO:0000313" key="9">
    <source>
        <dbReference type="Proteomes" id="UP000502823"/>
    </source>
</evidence>
<name>A0A6L2Q5H7_COPFO</name>
<comment type="caution">
    <text evidence="8">The sequence shown here is derived from an EMBL/GenBank/DDBJ whole genome shotgun (WGS) entry which is preliminary data.</text>
</comment>
<dbReference type="SUPFAM" id="SSF51445">
    <property type="entry name" value="(Trans)glycosidases"/>
    <property type="match status" value="1"/>
</dbReference>
<dbReference type="PANTHER" id="PTHR43053">
    <property type="entry name" value="GLYCOSIDASE FAMILY 31"/>
    <property type="match status" value="1"/>
</dbReference>
<evidence type="ECO:0000256" key="4">
    <source>
        <dbReference type="RuleBase" id="RU361185"/>
    </source>
</evidence>
<gene>
    <name evidence="8" type="ORF">Cfor_04149</name>
</gene>
<dbReference type="CDD" id="cd06592">
    <property type="entry name" value="GH31_NET37"/>
    <property type="match status" value="1"/>
</dbReference>
<feature type="domain" description="Glycosyl hydrolase family 31 C-terminal" evidence="7">
    <location>
        <begin position="599"/>
        <end position="682"/>
    </location>
</feature>
<keyword evidence="5" id="KW-0472">Membrane</keyword>
<dbReference type="InParanoid" id="A0A6L2Q5H7"/>
<dbReference type="OrthoDB" id="10070917at2759"/>
<keyword evidence="5" id="KW-1133">Transmembrane helix</keyword>
<dbReference type="InterPro" id="IPR000322">
    <property type="entry name" value="Glyco_hydro_31_TIM"/>
</dbReference>
<dbReference type="Gene3D" id="2.60.40.1180">
    <property type="entry name" value="Golgi alpha-mannosidase II"/>
    <property type="match status" value="1"/>
</dbReference>
<dbReference type="InterPro" id="IPR050985">
    <property type="entry name" value="Alpha-glycosidase_related"/>
</dbReference>
<dbReference type="Proteomes" id="UP000502823">
    <property type="component" value="Unassembled WGS sequence"/>
</dbReference>
<dbReference type="PANTHER" id="PTHR43053:SF4">
    <property type="entry name" value="MYOGENESIS-REGULATING GLYCOSIDASE"/>
    <property type="match status" value="1"/>
</dbReference>
<dbReference type="GO" id="GO:0004553">
    <property type="term" value="F:hydrolase activity, hydrolyzing O-glycosyl compounds"/>
    <property type="evidence" value="ECO:0007669"/>
    <property type="project" value="InterPro"/>
</dbReference>
<dbReference type="GO" id="GO:0005975">
    <property type="term" value="P:carbohydrate metabolic process"/>
    <property type="evidence" value="ECO:0007669"/>
    <property type="project" value="InterPro"/>
</dbReference>
<evidence type="ECO:0000259" key="6">
    <source>
        <dbReference type="Pfam" id="PF01055"/>
    </source>
</evidence>
<evidence type="ECO:0000256" key="3">
    <source>
        <dbReference type="ARBA" id="ARBA00023295"/>
    </source>
</evidence>
<protein>
    <recommendedName>
        <fullName evidence="10">Glycoside hydrolase family 31 N-terminal domain-containing protein</fullName>
    </recommendedName>
</protein>